<sequence>MVDVVVHHGQSNADGDYCYHRKGDSRVGDETICSQAMPVICLHFARFTVAKKKQCQHAEGRNASRKKMLEPASSIGTTHTKHNYQLSFKTI</sequence>
<organism evidence="1 2">
    <name type="scientific">Necator americanus</name>
    <name type="common">Human hookworm</name>
    <dbReference type="NCBI Taxonomy" id="51031"/>
    <lineage>
        <taxon>Eukaryota</taxon>
        <taxon>Metazoa</taxon>
        <taxon>Ecdysozoa</taxon>
        <taxon>Nematoda</taxon>
        <taxon>Chromadorea</taxon>
        <taxon>Rhabditida</taxon>
        <taxon>Rhabditina</taxon>
        <taxon>Rhabditomorpha</taxon>
        <taxon>Strongyloidea</taxon>
        <taxon>Ancylostomatidae</taxon>
        <taxon>Bunostominae</taxon>
        <taxon>Necator</taxon>
    </lineage>
</organism>
<protein>
    <submittedName>
        <fullName evidence="1">Uncharacterized protein</fullName>
    </submittedName>
</protein>
<keyword evidence="2" id="KW-1185">Reference proteome</keyword>
<dbReference type="KEGG" id="nai:NECAME_07532"/>
<evidence type="ECO:0000313" key="1">
    <source>
        <dbReference type="EMBL" id="ETN83172.1"/>
    </source>
</evidence>
<name>W2TQ63_NECAM</name>
<proteinExistence type="predicted"/>
<dbReference type="AlphaFoldDB" id="W2TQ63"/>
<evidence type="ECO:0000313" key="2">
    <source>
        <dbReference type="Proteomes" id="UP000053676"/>
    </source>
</evidence>
<reference evidence="2" key="1">
    <citation type="journal article" date="2014" name="Nat. Genet.">
        <title>Genome of the human hookworm Necator americanus.</title>
        <authorList>
            <person name="Tang Y.T."/>
            <person name="Gao X."/>
            <person name="Rosa B.A."/>
            <person name="Abubucker S."/>
            <person name="Hallsworth-Pepin K."/>
            <person name="Martin J."/>
            <person name="Tyagi R."/>
            <person name="Heizer E."/>
            <person name="Zhang X."/>
            <person name="Bhonagiri-Palsikar V."/>
            <person name="Minx P."/>
            <person name="Warren W.C."/>
            <person name="Wang Q."/>
            <person name="Zhan B."/>
            <person name="Hotez P.J."/>
            <person name="Sternberg P.W."/>
            <person name="Dougall A."/>
            <person name="Gaze S.T."/>
            <person name="Mulvenna J."/>
            <person name="Sotillo J."/>
            <person name="Ranganathan S."/>
            <person name="Rabelo E.M."/>
            <person name="Wilson R.K."/>
            <person name="Felgner P.L."/>
            <person name="Bethony J."/>
            <person name="Hawdon J.M."/>
            <person name="Gasser R.B."/>
            <person name="Loukas A."/>
            <person name="Mitreva M."/>
        </authorList>
    </citation>
    <scope>NUCLEOTIDE SEQUENCE [LARGE SCALE GENOMIC DNA]</scope>
</reference>
<dbReference type="Proteomes" id="UP000053676">
    <property type="component" value="Unassembled WGS sequence"/>
</dbReference>
<accession>W2TQ63</accession>
<gene>
    <name evidence="1" type="ORF">NECAME_07532</name>
</gene>
<dbReference type="EMBL" id="KI658281">
    <property type="protein sequence ID" value="ETN83172.1"/>
    <property type="molecule type" value="Genomic_DNA"/>
</dbReference>